<dbReference type="GO" id="GO:0004332">
    <property type="term" value="F:fructose-bisphosphate aldolase activity"/>
    <property type="evidence" value="ECO:0007669"/>
    <property type="project" value="InterPro"/>
</dbReference>
<sequence>MGALSSGKKLRLKKLFRDGRALIVALDHGRRHGPIAGIEDMRVTLERVLEGSPDAVMMTPAMIERYWEILSDTFIVARIDGTGTVRSVDETDDRLISSVERAVRVGADAVSVMVYPGSRNESTLWEKLARVVEEAEFLGVPVMAEVVPKPPGFTSLDSSVVAYGARIAAELGADIVKTVYVEEFSEVARKVPAPVVVLGASKAPLTEVLEKVEKAVRSGAAGAAIGRNIFQHKSPGLVVRALMEVIHGGADHRSVLETLGLREDPLM</sequence>
<dbReference type="Pfam" id="PF01791">
    <property type="entry name" value="DeoC"/>
    <property type="match status" value="1"/>
</dbReference>
<accession>A0A7L9FKX2</accession>
<protein>
    <recommendedName>
        <fullName evidence="4">Fructose-bisphosphate aldolase</fullName>
    </recommendedName>
</protein>
<gene>
    <name evidence="2" type="ORF">IG193_03385</name>
</gene>
<dbReference type="EMBL" id="CP062310">
    <property type="protein sequence ID" value="QOJ79516.1"/>
    <property type="molecule type" value="Genomic_DNA"/>
</dbReference>
<dbReference type="PANTHER" id="PTHR47916">
    <property type="entry name" value="FRUCTOSE-BISPHOSPHATE ALDOLASE CLASS 1"/>
    <property type="match status" value="1"/>
</dbReference>
<evidence type="ECO:0000313" key="2">
    <source>
        <dbReference type="EMBL" id="QOJ79516.1"/>
    </source>
</evidence>
<dbReference type="InterPro" id="IPR041720">
    <property type="entry name" value="FbaB-like"/>
</dbReference>
<comment type="similarity">
    <text evidence="1">Belongs to the DeoC/FbaB aldolase family.</text>
</comment>
<dbReference type="PANTHER" id="PTHR47916:SF1">
    <property type="entry name" value="3-HYDROXY-5-PHOSPHONOOXYPENTANE-2,4-DIONE THIOLASE"/>
    <property type="match status" value="1"/>
</dbReference>
<dbReference type="InterPro" id="IPR050456">
    <property type="entry name" value="DeoC/FbaB_aldolase"/>
</dbReference>
<dbReference type="InParanoid" id="A0A7L9FKX2"/>
<dbReference type="RefSeq" id="WP_192819488.1">
    <property type="nucleotide sequence ID" value="NZ_CP062310.1"/>
</dbReference>
<dbReference type="CDD" id="cd00958">
    <property type="entry name" value="DhnA"/>
    <property type="match status" value="1"/>
</dbReference>
<dbReference type="PIRSF" id="PIRSF038992">
    <property type="entry name" value="Aldolase_Ia"/>
    <property type="match status" value="1"/>
</dbReference>
<proteinExistence type="inferred from homology"/>
<reference evidence="2 3" key="1">
    <citation type="submission" date="2020-10" db="EMBL/GenBank/DDBJ databases">
        <title>Thermofilum lucidum 3507LT sp. nov. a novel member of Thermofilaceae family isolated from Chile hot spring, and proposal of description order Thermofilales.</title>
        <authorList>
            <person name="Zayulina K.S."/>
            <person name="Elcheninov A.G."/>
            <person name="Toshchakov S.V."/>
            <person name="Kublanov I.V."/>
        </authorList>
    </citation>
    <scope>NUCLEOTIDE SEQUENCE [LARGE SCALE GENOMIC DNA]</scope>
    <source>
        <strain evidence="2 3">3507LT</strain>
    </source>
</reference>
<dbReference type="AlphaFoldDB" id="A0A7L9FKX2"/>
<dbReference type="SMART" id="SM01133">
    <property type="entry name" value="DeoC"/>
    <property type="match status" value="1"/>
</dbReference>
<evidence type="ECO:0000256" key="1">
    <source>
        <dbReference type="ARBA" id="ARBA00008116"/>
    </source>
</evidence>
<organism evidence="2 3">
    <name type="scientific">Infirmifilum lucidum</name>
    <dbReference type="NCBI Taxonomy" id="2776706"/>
    <lineage>
        <taxon>Archaea</taxon>
        <taxon>Thermoproteota</taxon>
        <taxon>Thermoprotei</taxon>
        <taxon>Thermofilales</taxon>
        <taxon>Thermofilaceae</taxon>
        <taxon>Infirmifilum</taxon>
    </lineage>
</organism>
<dbReference type="KEGG" id="thel:IG193_03385"/>
<dbReference type="SUPFAM" id="SSF51569">
    <property type="entry name" value="Aldolase"/>
    <property type="match status" value="1"/>
</dbReference>
<dbReference type="Gene3D" id="3.20.20.70">
    <property type="entry name" value="Aldolase class I"/>
    <property type="match status" value="1"/>
</dbReference>
<name>A0A7L9FKX2_9CREN</name>
<dbReference type="Proteomes" id="UP000594121">
    <property type="component" value="Chromosome"/>
</dbReference>
<evidence type="ECO:0000313" key="3">
    <source>
        <dbReference type="Proteomes" id="UP000594121"/>
    </source>
</evidence>
<dbReference type="InterPro" id="IPR002915">
    <property type="entry name" value="DeoC/FbaB/LacD_aldolase"/>
</dbReference>
<dbReference type="GeneID" id="59148907"/>
<evidence type="ECO:0008006" key="4">
    <source>
        <dbReference type="Google" id="ProtNLM"/>
    </source>
</evidence>
<keyword evidence="3" id="KW-1185">Reference proteome</keyword>
<dbReference type="InterPro" id="IPR013785">
    <property type="entry name" value="Aldolase_TIM"/>
</dbReference>